<organism evidence="4">
    <name type="scientific">marine sediment metagenome</name>
    <dbReference type="NCBI Taxonomy" id="412755"/>
    <lineage>
        <taxon>unclassified sequences</taxon>
        <taxon>metagenomes</taxon>
        <taxon>ecological metagenomes</taxon>
    </lineage>
</organism>
<dbReference type="InterPro" id="IPR000014">
    <property type="entry name" value="PAS"/>
</dbReference>
<dbReference type="CDD" id="cd00130">
    <property type="entry name" value="PAS"/>
    <property type="match status" value="2"/>
</dbReference>
<reference evidence="4" key="1">
    <citation type="journal article" date="2015" name="Nature">
        <title>Complex archaea that bridge the gap between prokaryotes and eukaryotes.</title>
        <authorList>
            <person name="Spang A."/>
            <person name="Saw J.H."/>
            <person name="Jorgensen S.L."/>
            <person name="Zaremba-Niedzwiedzka K."/>
            <person name="Martijn J."/>
            <person name="Lind A.E."/>
            <person name="van Eijk R."/>
            <person name="Schleper C."/>
            <person name="Guy L."/>
            <person name="Ettema T.J."/>
        </authorList>
    </citation>
    <scope>NUCLEOTIDE SEQUENCE</scope>
</reference>
<dbReference type="PANTHER" id="PTHR32089:SF112">
    <property type="entry name" value="LYSOZYME-LIKE PROTEIN-RELATED"/>
    <property type="match status" value="1"/>
</dbReference>
<dbReference type="Gene3D" id="1.10.287.950">
    <property type="entry name" value="Methyl-accepting chemotaxis protein"/>
    <property type="match status" value="1"/>
</dbReference>
<dbReference type="Pfam" id="PF08447">
    <property type="entry name" value="PAS_3"/>
    <property type="match status" value="1"/>
</dbReference>
<comment type="caution">
    <text evidence="4">The sequence shown here is derived from an EMBL/GenBank/DDBJ whole genome shotgun (WGS) entry which is preliminary data.</text>
</comment>
<evidence type="ECO:0000313" key="4">
    <source>
        <dbReference type="EMBL" id="KKN79567.1"/>
    </source>
</evidence>
<feature type="domain" description="PAS" evidence="3">
    <location>
        <begin position="60"/>
        <end position="110"/>
    </location>
</feature>
<dbReference type="EMBL" id="LAZR01000245">
    <property type="protein sequence ID" value="KKN79567.1"/>
    <property type="molecule type" value="Genomic_DNA"/>
</dbReference>
<dbReference type="InterPro" id="IPR035965">
    <property type="entry name" value="PAS-like_dom_sf"/>
</dbReference>
<dbReference type="SMART" id="SM00283">
    <property type="entry name" value="MA"/>
    <property type="match status" value="1"/>
</dbReference>
<keyword evidence="1" id="KW-0807">Transducer</keyword>
<dbReference type="SUPFAM" id="SSF58104">
    <property type="entry name" value="Methyl-accepting chemotaxis protein (MCP) signaling domain"/>
    <property type="match status" value="1"/>
</dbReference>
<dbReference type="InterPro" id="IPR004089">
    <property type="entry name" value="MCPsignal_dom"/>
</dbReference>
<dbReference type="NCBIfam" id="TIGR00229">
    <property type="entry name" value="sensory_box"/>
    <property type="match status" value="2"/>
</dbReference>
<name>A0A0F9TX89_9ZZZZ</name>
<dbReference type="Pfam" id="PF00015">
    <property type="entry name" value="MCPsignal"/>
    <property type="match status" value="1"/>
</dbReference>
<dbReference type="PROSITE" id="PS50112">
    <property type="entry name" value="PAS"/>
    <property type="match status" value="2"/>
</dbReference>
<feature type="domain" description="Methyl-accepting transducer" evidence="2">
    <location>
        <begin position="285"/>
        <end position="461"/>
    </location>
</feature>
<dbReference type="Gene3D" id="3.30.450.20">
    <property type="entry name" value="PAS domain"/>
    <property type="match status" value="2"/>
</dbReference>
<dbReference type="SUPFAM" id="SSF55785">
    <property type="entry name" value="PYP-like sensor domain (PAS domain)"/>
    <property type="match status" value="2"/>
</dbReference>
<dbReference type="GO" id="GO:0007165">
    <property type="term" value="P:signal transduction"/>
    <property type="evidence" value="ECO:0007669"/>
    <property type="project" value="UniProtKB-KW"/>
</dbReference>
<dbReference type="PANTHER" id="PTHR32089">
    <property type="entry name" value="METHYL-ACCEPTING CHEMOTAXIS PROTEIN MCPB"/>
    <property type="match status" value="1"/>
</dbReference>
<evidence type="ECO:0000259" key="3">
    <source>
        <dbReference type="PROSITE" id="PS50112"/>
    </source>
</evidence>
<dbReference type="GO" id="GO:0016020">
    <property type="term" value="C:membrane"/>
    <property type="evidence" value="ECO:0007669"/>
    <property type="project" value="InterPro"/>
</dbReference>
<sequence length="461" mass="51685">MKVTFYTKINFILIVLVRTLMFFSKNKQNEIASLKAELYPLQQVWEGLYREMLVLNILYDGRISHANDKFLENLGYSEDELTNNSFDNFITDSSRQSVEFKSLQQAIKKEGHWGGALQVMRSDGKAEWLRLIVHPVKGEQDQLLYFSIFGSVLTKTITASREQSDTIKAIYRSMAVIEFDLEGHVLKANEQFLAAMGYQESELIGKHHRTFCEASEYESQEYLQFWAKLREGQFIAERFKRVDKHGNIVWLEASYNPISNDANELYKVMKFATVITEQVNQEIAISQAAEIAYSTSTQTDKKAEQGASVIQDTVAVMTELAINMEQAANEISALDQQSQQISSIVQSISSIAEQTNLLALNAAIEAARAGEQGRGFAVVADEVRLLASRTSKATEEIVEVVQRNQSQTQNTVAVIEKGKEKAEQGLALSKESGDVMQEIQQGAQEVVNAIGQFTSELKANG</sequence>
<dbReference type="SMART" id="SM00091">
    <property type="entry name" value="PAS"/>
    <property type="match status" value="2"/>
</dbReference>
<protein>
    <submittedName>
        <fullName evidence="4">Uncharacterized protein</fullName>
    </submittedName>
</protein>
<dbReference type="AlphaFoldDB" id="A0A0F9TX89"/>
<proteinExistence type="predicted"/>
<accession>A0A0F9TX89</accession>
<evidence type="ECO:0000259" key="2">
    <source>
        <dbReference type="PROSITE" id="PS50111"/>
    </source>
</evidence>
<dbReference type="PROSITE" id="PS50111">
    <property type="entry name" value="CHEMOTAXIS_TRANSDUC_2"/>
    <property type="match status" value="1"/>
</dbReference>
<evidence type="ECO:0000256" key="1">
    <source>
        <dbReference type="ARBA" id="ARBA00023224"/>
    </source>
</evidence>
<gene>
    <name evidence="4" type="ORF">LCGC14_0339180</name>
</gene>
<dbReference type="Pfam" id="PF13426">
    <property type="entry name" value="PAS_9"/>
    <property type="match status" value="1"/>
</dbReference>
<feature type="domain" description="PAS" evidence="3">
    <location>
        <begin position="176"/>
        <end position="206"/>
    </location>
</feature>
<dbReference type="InterPro" id="IPR013655">
    <property type="entry name" value="PAS_fold_3"/>
</dbReference>